<dbReference type="Proteomes" id="UP000269396">
    <property type="component" value="Unassembled WGS sequence"/>
</dbReference>
<keyword evidence="2" id="KW-1185">Reference proteome</keyword>
<accession>A0A3P8FC57</accession>
<protein>
    <submittedName>
        <fullName evidence="1">Uncharacterized protein</fullName>
    </submittedName>
</protein>
<evidence type="ECO:0000313" key="2">
    <source>
        <dbReference type="Proteomes" id="UP000269396"/>
    </source>
</evidence>
<proteinExistence type="predicted"/>
<reference evidence="1 2" key="1">
    <citation type="submission" date="2018-11" db="EMBL/GenBank/DDBJ databases">
        <authorList>
            <consortium name="Pathogen Informatics"/>
        </authorList>
    </citation>
    <scope>NUCLEOTIDE SEQUENCE [LARGE SCALE GENOMIC DNA]</scope>
    <source>
        <strain>Denwood</strain>
        <strain evidence="2">Zambia</strain>
    </source>
</reference>
<evidence type="ECO:0000313" key="1">
    <source>
        <dbReference type="EMBL" id="VDP66981.1"/>
    </source>
</evidence>
<name>A0A3P8FC57_9TREM</name>
<dbReference type="AlphaFoldDB" id="A0A3P8FC57"/>
<sequence length="73" mass="8006">MYTVEPAAARVTILPGPKRTISVAAILYVAFVEDKGGVFVGLGTFEHEKKEPDWELDDTVCFKLVGEVHADID</sequence>
<gene>
    <name evidence="1" type="ORF">SMTD_LOCUS14861</name>
</gene>
<organism evidence="1 2">
    <name type="scientific">Schistosoma mattheei</name>
    <dbReference type="NCBI Taxonomy" id="31246"/>
    <lineage>
        <taxon>Eukaryota</taxon>
        <taxon>Metazoa</taxon>
        <taxon>Spiralia</taxon>
        <taxon>Lophotrochozoa</taxon>
        <taxon>Platyhelminthes</taxon>
        <taxon>Trematoda</taxon>
        <taxon>Digenea</taxon>
        <taxon>Strigeidida</taxon>
        <taxon>Schistosomatoidea</taxon>
        <taxon>Schistosomatidae</taxon>
        <taxon>Schistosoma</taxon>
    </lineage>
</organism>
<dbReference type="EMBL" id="UZAL01035127">
    <property type="protein sequence ID" value="VDP66981.1"/>
    <property type="molecule type" value="Genomic_DNA"/>
</dbReference>